<evidence type="ECO:0000313" key="6">
    <source>
        <dbReference type="WormBase" id="Bm9061"/>
    </source>
</evidence>
<dbReference type="WBParaSite" id="Bm9061.1">
    <property type="protein sequence ID" value="Bm9061.1"/>
    <property type="gene ID" value="WBGene00229322"/>
</dbReference>
<organism evidence="2">
    <name type="scientific">Brugia malayi</name>
    <name type="common">Filarial nematode worm</name>
    <dbReference type="NCBI Taxonomy" id="6279"/>
    <lineage>
        <taxon>Eukaryota</taxon>
        <taxon>Metazoa</taxon>
        <taxon>Ecdysozoa</taxon>
        <taxon>Nematoda</taxon>
        <taxon>Chromadorea</taxon>
        <taxon>Rhabditida</taxon>
        <taxon>Spirurina</taxon>
        <taxon>Spiruromorpha</taxon>
        <taxon>Filarioidea</taxon>
        <taxon>Onchocercidae</taxon>
        <taxon>Brugia</taxon>
    </lineage>
</organism>
<keyword evidence="4" id="KW-1185">Reference proteome</keyword>
<evidence type="ECO:0000313" key="4">
    <source>
        <dbReference type="Proteomes" id="UP000006672"/>
    </source>
</evidence>
<dbReference type="RefSeq" id="XP_042937228.1">
    <property type="nucleotide sequence ID" value="XM_043081294.1"/>
</dbReference>
<keyword evidence="1" id="KW-0472">Membrane</keyword>
<name>A0A0H5S3C6_BRUMA</name>
<evidence type="ECO:0000313" key="5">
    <source>
        <dbReference type="WBParaSite" id="Bm9061.1"/>
    </source>
</evidence>
<sequence>MLKLSERLQSRLYNTWPRYKNIGFITLYIATLLGSIKYYKSRRTGAKPISE</sequence>
<reference evidence="2 4" key="1">
    <citation type="journal article" date="2007" name="Science">
        <title>Draft genome of the filarial nematode parasite Brugia malayi.</title>
        <authorList>
            <person name="Ghedin E."/>
            <person name="Wang S."/>
            <person name="Spiro D."/>
            <person name="Caler E."/>
            <person name="Zhao Q."/>
            <person name="Crabtree J."/>
            <person name="Allen J.E."/>
            <person name="Delcher A.L."/>
            <person name="Guiliano D.B."/>
            <person name="Miranda-Saavedra D."/>
            <person name="Angiuoli S.V."/>
            <person name="Creasy T."/>
            <person name="Amedeo P."/>
            <person name="Haas B."/>
            <person name="El-Sayed N.M."/>
            <person name="Wortman J.R."/>
            <person name="Feldblyum T."/>
            <person name="Tallon L."/>
            <person name="Schatz M."/>
            <person name="Shumway M."/>
            <person name="Koo H."/>
            <person name="Salzberg S.L."/>
            <person name="Schobel S."/>
            <person name="Pertea M."/>
            <person name="Pop M."/>
            <person name="White O."/>
            <person name="Barton G.J."/>
            <person name="Carlow C.K."/>
            <person name="Crawford M.J."/>
            <person name="Daub J."/>
            <person name="Dimmic M.W."/>
            <person name="Estes C.F."/>
            <person name="Foster J.M."/>
            <person name="Ganatra M."/>
            <person name="Gregory W.F."/>
            <person name="Johnson N.M."/>
            <person name="Jin J."/>
            <person name="Komuniecki R."/>
            <person name="Korf I."/>
            <person name="Kumar S."/>
            <person name="Laney S."/>
            <person name="Li B.W."/>
            <person name="Li W."/>
            <person name="Lindblom T.H."/>
            <person name="Lustigman S."/>
            <person name="Ma D."/>
            <person name="Maina C.V."/>
            <person name="Martin D.M."/>
            <person name="McCarter J.P."/>
            <person name="McReynolds L."/>
            <person name="Mitreva M."/>
            <person name="Nutman T.B."/>
            <person name="Parkinson J."/>
            <person name="Peregrin-Alvarez J.M."/>
            <person name="Poole C."/>
            <person name="Ren Q."/>
            <person name="Saunders L."/>
            <person name="Sluder A.E."/>
            <person name="Smith K."/>
            <person name="Stanke M."/>
            <person name="Unnasch T.R."/>
            <person name="Ware J."/>
            <person name="Wei A.D."/>
            <person name="Weil G."/>
            <person name="Williams D.J."/>
            <person name="Zhang Y."/>
            <person name="Williams S.A."/>
            <person name="Fraser-Liggett C."/>
            <person name="Slatko B."/>
            <person name="Blaxter M.L."/>
            <person name="Scott A.L."/>
        </authorList>
    </citation>
    <scope>NUCLEOTIDE SEQUENCE</scope>
    <source>
        <strain evidence="2 4">FR3</strain>
    </source>
</reference>
<reference evidence="3" key="3">
    <citation type="submission" date="2019-04" db="EMBL/GenBank/DDBJ databases">
        <authorList>
            <person name="Howe K."/>
            <person name="Paulini M."/>
            <person name="Williams G."/>
        </authorList>
    </citation>
    <scope>NUCLEOTIDE SEQUENCE [LARGE SCALE GENOMIC DNA]</scope>
    <source>
        <strain evidence="3">FR3</strain>
    </source>
</reference>
<dbReference type="Proteomes" id="UP000006672">
    <property type="component" value="Unassembled WGS sequence"/>
</dbReference>
<dbReference type="GeneID" id="66060369"/>
<accession>A0A4E9FLQ4</accession>
<reference evidence="2" key="2">
    <citation type="submission" date="2012-12" db="EMBL/GenBank/DDBJ databases">
        <authorList>
            <person name="Gao Y.W."/>
            <person name="Fan S.T."/>
            <person name="Sun H.T."/>
            <person name="Wang Z."/>
            <person name="Gao X.L."/>
            <person name="Li Y.G."/>
            <person name="Wang T.C."/>
            <person name="Zhang K."/>
            <person name="Xu W.W."/>
            <person name="Yu Z.J."/>
            <person name="Xia X.Z."/>
        </authorList>
    </citation>
    <scope>NUCLEOTIDE SEQUENCE</scope>
    <source>
        <strain evidence="2">FR3</strain>
    </source>
</reference>
<gene>
    <name evidence="2 5 6" type="ORF">Bm9061</name>
    <name evidence="3" type="ORF">BM_BM9061</name>
    <name evidence="2" type="ORF">BM_Bm9061</name>
</gene>
<keyword evidence="1" id="KW-1133">Transmembrane helix</keyword>
<reference evidence="5" key="4">
    <citation type="submission" date="2019-12" db="UniProtKB">
        <authorList>
            <consortium name="WormBaseParasite"/>
        </authorList>
    </citation>
    <scope>IDENTIFICATION</scope>
</reference>
<dbReference type="AlphaFoldDB" id="A0A0H5S3C6"/>
<feature type="transmembrane region" description="Helical" evidence="1">
    <location>
        <begin position="20"/>
        <end position="39"/>
    </location>
</feature>
<dbReference type="KEGG" id="bmy:BM_BM9061"/>
<dbReference type="EMBL" id="CAAKNF010000195">
    <property type="protein sequence ID" value="VIO97667.1"/>
    <property type="molecule type" value="Genomic_DNA"/>
</dbReference>
<proteinExistence type="predicted"/>
<evidence type="ECO:0000313" key="3">
    <source>
        <dbReference type="EMBL" id="VIO97667.1"/>
    </source>
</evidence>
<protein>
    <submittedName>
        <fullName evidence="2 5">Bm9061</fullName>
    </submittedName>
</protein>
<keyword evidence="1" id="KW-0812">Transmembrane</keyword>
<dbReference type="WormBase" id="Bm9061">
    <property type="protein sequence ID" value="BM30793"/>
    <property type="gene ID" value="WBGene00229322"/>
</dbReference>
<evidence type="ECO:0000256" key="1">
    <source>
        <dbReference type="SAM" id="Phobius"/>
    </source>
</evidence>
<evidence type="ECO:0000313" key="2">
    <source>
        <dbReference type="EMBL" id="CRZ23190.1"/>
    </source>
</evidence>
<dbReference type="EMBL" id="LN856829">
    <property type="protein sequence ID" value="CRZ23190.1"/>
    <property type="molecule type" value="Genomic_DNA"/>
</dbReference>
<dbReference type="CTD" id="66060369"/>
<accession>A0A0H5S3C6</accession>